<dbReference type="RefSeq" id="WP_105060741.1">
    <property type="nucleotide sequence ID" value="NZ_MSCJ01000001.1"/>
</dbReference>
<organism evidence="2 3">
    <name type="scientific">Photobacterium angustum</name>
    <dbReference type="NCBI Taxonomy" id="661"/>
    <lineage>
        <taxon>Bacteria</taxon>
        <taxon>Pseudomonadati</taxon>
        <taxon>Pseudomonadota</taxon>
        <taxon>Gammaproteobacteria</taxon>
        <taxon>Vibrionales</taxon>
        <taxon>Vibrionaceae</taxon>
        <taxon>Photobacterium</taxon>
    </lineage>
</organism>
<evidence type="ECO:0000313" key="3">
    <source>
        <dbReference type="Proteomes" id="UP000238730"/>
    </source>
</evidence>
<reference evidence="2 3" key="1">
    <citation type="submission" date="2016-12" db="EMBL/GenBank/DDBJ databases">
        <title>Diversity of luminous bacteria.</title>
        <authorList>
            <person name="Yoshizawa S."/>
            <person name="Kogure K."/>
        </authorList>
    </citation>
    <scope>NUCLEOTIDE SEQUENCE [LARGE SCALE GENOMIC DNA]</scope>
    <source>
        <strain evidence="2 3">LC1-200</strain>
    </source>
</reference>
<proteinExistence type="predicted"/>
<dbReference type="AlphaFoldDB" id="A0A2S7VZP2"/>
<name>A0A2S7VZP2_PHOAN</name>
<gene>
    <name evidence="2" type="ORF">BTO08_09180</name>
</gene>
<sequence length="77" mass="9200">MDKKTFKLFTLLGLSVILGLHFFEINTNESQAFSITYFMFEWLPLYLAWGVLFTIGYRQWKRNPPRKNNKSRPSITH</sequence>
<keyword evidence="1" id="KW-1133">Transmembrane helix</keyword>
<protein>
    <submittedName>
        <fullName evidence="2">Uncharacterized protein</fullName>
    </submittedName>
</protein>
<accession>A0A2S7VZP2</accession>
<dbReference type="OrthoDB" id="5827118at2"/>
<dbReference type="EMBL" id="MSCJ01000001">
    <property type="protein sequence ID" value="PQJ67576.1"/>
    <property type="molecule type" value="Genomic_DNA"/>
</dbReference>
<dbReference type="Proteomes" id="UP000238730">
    <property type="component" value="Unassembled WGS sequence"/>
</dbReference>
<feature type="transmembrane region" description="Helical" evidence="1">
    <location>
        <begin position="42"/>
        <end position="60"/>
    </location>
</feature>
<keyword evidence="1" id="KW-0472">Membrane</keyword>
<evidence type="ECO:0000256" key="1">
    <source>
        <dbReference type="SAM" id="Phobius"/>
    </source>
</evidence>
<comment type="caution">
    <text evidence="2">The sequence shown here is derived from an EMBL/GenBank/DDBJ whole genome shotgun (WGS) entry which is preliminary data.</text>
</comment>
<evidence type="ECO:0000313" key="2">
    <source>
        <dbReference type="EMBL" id="PQJ67576.1"/>
    </source>
</evidence>
<keyword evidence="1" id="KW-0812">Transmembrane</keyword>